<accession>A0A8H2VKA6</accession>
<protein>
    <submittedName>
        <fullName evidence="3">Similar to Saccharomyces cerevisiae YMR029C FAR8 Protein involved in recovery from cell cycle arrest in response to pheromone, in a Far1p-independent pathway</fullName>
    </submittedName>
</protein>
<dbReference type="OrthoDB" id="727118at2759"/>
<gene>
    <name evidence="3" type="ORF">KABA2_12S02178</name>
</gene>
<sequence>MTNHIHRQYTLPGVMHYLQTEFTKNERDRITWELEKSEMKAYIMKLEGENKDLRHKIAELQIQSNEKLDLDNGISGDSSQKPIDSESLMKAKATVEDNVKDIIHLLNSPSVLSQFDSLNGRKVPIHEMENLSINKDINSKYMVPDSLFNNQTKSPIESPITTSSYSVSGQFEKKVNVSNNKQFLTVFKNNILVTLDDKLKIFHIDEEAQCNDTGLTIDLLNMDLVKGIFWLSSEFIMILDNNGIKVWSSIQQRIINEINIFQESEKSKNEIQYDKIKSIDFKNKWLLMSIDNHIQILELEDMKDPHMMSIKTSYIIHSNNILDVLLGITEMSFMVLASNPLALIIYNFEGEALQSIQLDKEIADKITTKSGRLYLNKESSKLIIQLDKHLIFYSFDQKRITLQFTLNSQPKSMYFKYATDTVGIAYDDGTIELRELPNFANVIKKYIHNPESKKTAQKNIIIEATKISNFETILLSLSENVLKLETFEEKL</sequence>
<dbReference type="InterPro" id="IPR013258">
    <property type="entry name" value="Striatin_N"/>
</dbReference>
<dbReference type="InterPro" id="IPR051488">
    <property type="entry name" value="WD_repeat_striatin"/>
</dbReference>
<evidence type="ECO:0000259" key="2">
    <source>
        <dbReference type="Pfam" id="PF08232"/>
    </source>
</evidence>
<dbReference type="Pfam" id="PF08232">
    <property type="entry name" value="Striatin"/>
    <property type="match status" value="1"/>
</dbReference>
<dbReference type="PANTHER" id="PTHR15653:SF0">
    <property type="entry name" value="CONNECTOR OF KINASE TO AP-1, ISOFORM E"/>
    <property type="match status" value="1"/>
</dbReference>
<organism evidence="3 4">
    <name type="scientific">Maudiozyma barnettii</name>
    <dbReference type="NCBI Taxonomy" id="61262"/>
    <lineage>
        <taxon>Eukaryota</taxon>
        <taxon>Fungi</taxon>
        <taxon>Dikarya</taxon>
        <taxon>Ascomycota</taxon>
        <taxon>Saccharomycotina</taxon>
        <taxon>Saccharomycetes</taxon>
        <taxon>Saccharomycetales</taxon>
        <taxon>Saccharomycetaceae</taxon>
        <taxon>Maudiozyma</taxon>
    </lineage>
</organism>
<dbReference type="Proteomes" id="UP000644660">
    <property type="component" value="Unassembled WGS sequence"/>
</dbReference>
<proteinExistence type="predicted"/>
<dbReference type="PANTHER" id="PTHR15653">
    <property type="entry name" value="STRIATIN"/>
    <property type="match status" value="1"/>
</dbReference>
<evidence type="ECO:0000313" key="3">
    <source>
        <dbReference type="EMBL" id="CAB4256915.1"/>
    </source>
</evidence>
<evidence type="ECO:0000256" key="1">
    <source>
        <dbReference type="ARBA" id="ARBA00023054"/>
    </source>
</evidence>
<reference evidence="3 4" key="1">
    <citation type="submission" date="2020-05" db="EMBL/GenBank/DDBJ databases">
        <authorList>
            <person name="Casaregola S."/>
            <person name="Devillers H."/>
            <person name="Grondin C."/>
        </authorList>
    </citation>
    <scope>NUCLEOTIDE SEQUENCE [LARGE SCALE GENOMIC DNA]</scope>
    <source>
        <strain evidence="3 4">CLIB 1767</strain>
    </source>
</reference>
<keyword evidence="4" id="KW-1185">Reference proteome</keyword>
<dbReference type="EMBL" id="CAEFZW010000012">
    <property type="protein sequence ID" value="CAB4256915.1"/>
    <property type="molecule type" value="Genomic_DNA"/>
</dbReference>
<comment type="caution">
    <text evidence="3">The sequence shown here is derived from an EMBL/GenBank/DDBJ whole genome shotgun (WGS) entry which is preliminary data.</text>
</comment>
<dbReference type="InterPro" id="IPR036322">
    <property type="entry name" value="WD40_repeat_dom_sf"/>
</dbReference>
<dbReference type="RefSeq" id="XP_041408759.1">
    <property type="nucleotide sequence ID" value="XM_041552825.1"/>
</dbReference>
<feature type="domain" description="Striatin N-terminal" evidence="2">
    <location>
        <begin position="10"/>
        <end position="54"/>
    </location>
</feature>
<dbReference type="GeneID" id="64860018"/>
<keyword evidence="1" id="KW-0175">Coiled coil</keyword>
<name>A0A8H2VKA6_9SACH</name>
<evidence type="ECO:0000313" key="4">
    <source>
        <dbReference type="Proteomes" id="UP000644660"/>
    </source>
</evidence>
<dbReference type="SUPFAM" id="SSF50978">
    <property type="entry name" value="WD40 repeat-like"/>
    <property type="match status" value="1"/>
</dbReference>
<dbReference type="AlphaFoldDB" id="A0A8H2VKA6"/>